<reference evidence="1 2" key="1">
    <citation type="journal article" date="2018" name="J. Microbiol.">
        <title>Bacillus spongiae sp. nov., isolated from sponge of Jeju Island.</title>
        <authorList>
            <person name="Lee G.E."/>
            <person name="Im W.T."/>
            <person name="Park J.S."/>
        </authorList>
    </citation>
    <scope>NUCLEOTIDE SEQUENCE [LARGE SCALE GENOMIC DNA]</scope>
    <source>
        <strain evidence="1 2">135PIL107-10</strain>
    </source>
</reference>
<evidence type="ECO:0000313" key="1">
    <source>
        <dbReference type="EMBL" id="MEI5907232.1"/>
    </source>
</evidence>
<dbReference type="EMBL" id="JBBAXC010000006">
    <property type="protein sequence ID" value="MEI5907232.1"/>
    <property type="molecule type" value="Genomic_DNA"/>
</dbReference>
<sequence>MRKWDYVLPLLQNVPPKEEERVIIEKINDMTAHHNKDNISRTKAYEAFFYLHPEIRWSFLASMVSRNAGWNMTDLESPIFCKLLPKRKRIELFQTYEKANWTIFSDAFPQLLVYHYSTLCRQKKFHFLRNFFVSEFMISEWEVYWERKLNNRLLYSLIVNEQNIIEEPLIKHPAYKRNVFKTPVYRLQELLHLSSVIFPTRDGELFGGSVVNFTKLQERVQFGKKLALLLFEPVHFEKFLDFSLHQDHTGSRTDYEKYLSKKPLYTTPWLRLSYPIISHHVHEKEDWSQKRGPTPGWEKSVAPFKQPNLTEWFFYQRKKLEWFKRIWEFLHG</sequence>
<dbReference type="Pfam" id="PF10720">
    <property type="entry name" value="DUF2515"/>
    <property type="match status" value="1"/>
</dbReference>
<protein>
    <submittedName>
        <fullName evidence="1">DUF2515 family protein</fullName>
    </submittedName>
</protein>
<name>A0ABU8HD63_9BACI</name>
<organism evidence="1 2">
    <name type="scientific">Bacillus spongiae</name>
    <dbReference type="NCBI Taxonomy" id="2683610"/>
    <lineage>
        <taxon>Bacteria</taxon>
        <taxon>Bacillati</taxon>
        <taxon>Bacillota</taxon>
        <taxon>Bacilli</taxon>
        <taxon>Bacillales</taxon>
        <taxon>Bacillaceae</taxon>
        <taxon>Bacillus</taxon>
    </lineage>
</organism>
<dbReference type="Proteomes" id="UP001312865">
    <property type="component" value="Unassembled WGS sequence"/>
</dbReference>
<proteinExistence type="predicted"/>
<gene>
    <name evidence="1" type="ORF">WAK64_09195</name>
</gene>
<comment type="caution">
    <text evidence="1">The sequence shown here is derived from an EMBL/GenBank/DDBJ whole genome shotgun (WGS) entry which is preliminary data.</text>
</comment>
<dbReference type="RefSeq" id="WP_336586668.1">
    <property type="nucleotide sequence ID" value="NZ_JBBAXC010000006.1"/>
</dbReference>
<evidence type="ECO:0000313" key="2">
    <source>
        <dbReference type="Proteomes" id="UP001312865"/>
    </source>
</evidence>
<accession>A0ABU8HD63</accession>
<dbReference type="InterPro" id="IPR019658">
    <property type="entry name" value="DUF2515"/>
</dbReference>
<keyword evidence="2" id="KW-1185">Reference proteome</keyword>